<organism evidence="1 2">
    <name type="scientific">Daphnia pulex</name>
    <name type="common">Water flea</name>
    <dbReference type="NCBI Taxonomy" id="6669"/>
    <lineage>
        <taxon>Eukaryota</taxon>
        <taxon>Metazoa</taxon>
        <taxon>Ecdysozoa</taxon>
        <taxon>Arthropoda</taxon>
        <taxon>Crustacea</taxon>
        <taxon>Branchiopoda</taxon>
        <taxon>Diplostraca</taxon>
        <taxon>Cladocera</taxon>
        <taxon>Anomopoda</taxon>
        <taxon>Daphniidae</taxon>
        <taxon>Daphnia</taxon>
    </lineage>
</organism>
<evidence type="ECO:0000313" key="1">
    <source>
        <dbReference type="EMBL" id="EFX70594.1"/>
    </source>
</evidence>
<proteinExistence type="predicted"/>
<dbReference type="InParanoid" id="E9HCB5"/>
<gene>
    <name evidence="1" type="ORF">DAPPUDRAFT_309345</name>
</gene>
<dbReference type="Proteomes" id="UP000000305">
    <property type="component" value="Unassembled WGS sequence"/>
</dbReference>
<dbReference type="HOGENOM" id="CLU_2673634_0_0_1"/>
<dbReference type="AlphaFoldDB" id="E9HCB5"/>
<keyword evidence="2" id="KW-1185">Reference proteome</keyword>
<name>E9HCB5_DAPPU</name>
<evidence type="ECO:0000313" key="2">
    <source>
        <dbReference type="Proteomes" id="UP000000305"/>
    </source>
</evidence>
<sequence length="75" mass="8252">MQSSRHKGKGIIPCKGFRLGMGALFVTVDHLAFDKTIQVVCSKTQSDFLNAQGGKAYSGRRVQAGKGEARFLRFF</sequence>
<dbReference type="KEGG" id="dpx:DAPPUDRAFT_309345"/>
<reference evidence="1 2" key="1">
    <citation type="journal article" date="2011" name="Science">
        <title>The ecoresponsive genome of Daphnia pulex.</title>
        <authorList>
            <person name="Colbourne J.K."/>
            <person name="Pfrender M.E."/>
            <person name="Gilbert D."/>
            <person name="Thomas W.K."/>
            <person name="Tucker A."/>
            <person name="Oakley T.H."/>
            <person name="Tokishita S."/>
            <person name="Aerts A."/>
            <person name="Arnold G.J."/>
            <person name="Basu M.K."/>
            <person name="Bauer D.J."/>
            <person name="Caceres C.E."/>
            <person name="Carmel L."/>
            <person name="Casola C."/>
            <person name="Choi J.H."/>
            <person name="Detter J.C."/>
            <person name="Dong Q."/>
            <person name="Dusheyko S."/>
            <person name="Eads B.D."/>
            <person name="Frohlich T."/>
            <person name="Geiler-Samerotte K.A."/>
            <person name="Gerlach D."/>
            <person name="Hatcher P."/>
            <person name="Jogdeo S."/>
            <person name="Krijgsveld J."/>
            <person name="Kriventseva E.V."/>
            <person name="Kultz D."/>
            <person name="Laforsch C."/>
            <person name="Lindquist E."/>
            <person name="Lopez J."/>
            <person name="Manak J.R."/>
            <person name="Muller J."/>
            <person name="Pangilinan J."/>
            <person name="Patwardhan R.P."/>
            <person name="Pitluck S."/>
            <person name="Pritham E.J."/>
            <person name="Rechtsteiner A."/>
            <person name="Rho M."/>
            <person name="Rogozin I.B."/>
            <person name="Sakarya O."/>
            <person name="Salamov A."/>
            <person name="Schaack S."/>
            <person name="Shapiro H."/>
            <person name="Shiga Y."/>
            <person name="Skalitzky C."/>
            <person name="Smith Z."/>
            <person name="Souvorov A."/>
            <person name="Sung W."/>
            <person name="Tang Z."/>
            <person name="Tsuchiya D."/>
            <person name="Tu H."/>
            <person name="Vos H."/>
            <person name="Wang M."/>
            <person name="Wolf Y.I."/>
            <person name="Yamagata H."/>
            <person name="Yamada T."/>
            <person name="Ye Y."/>
            <person name="Shaw J.R."/>
            <person name="Andrews J."/>
            <person name="Crease T.J."/>
            <person name="Tang H."/>
            <person name="Lucas S.M."/>
            <person name="Robertson H.M."/>
            <person name="Bork P."/>
            <person name="Koonin E.V."/>
            <person name="Zdobnov E.M."/>
            <person name="Grigoriev I.V."/>
            <person name="Lynch M."/>
            <person name="Boore J.L."/>
        </authorList>
    </citation>
    <scope>NUCLEOTIDE SEQUENCE [LARGE SCALE GENOMIC DNA]</scope>
</reference>
<protein>
    <submittedName>
        <fullName evidence="1">Uncharacterized protein</fullName>
    </submittedName>
</protein>
<accession>E9HCB5</accession>
<dbReference type="EMBL" id="GL732619">
    <property type="protein sequence ID" value="EFX70594.1"/>
    <property type="molecule type" value="Genomic_DNA"/>
</dbReference>